<evidence type="ECO:0000313" key="6">
    <source>
        <dbReference type="EMBL" id="GAA3822548.1"/>
    </source>
</evidence>
<dbReference type="Proteomes" id="UP001501009">
    <property type="component" value="Unassembled WGS sequence"/>
</dbReference>
<evidence type="ECO:0000259" key="5">
    <source>
        <dbReference type="PROSITE" id="PS50977"/>
    </source>
</evidence>
<dbReference type="PROSITE" id="PS50977">
    <property type="entry name" value="HTH_TETR_2"/>
    <property type="match status" value="1"/>
</dbReference>
<keyword evidence="7" id="KW-1185">Reference proteome</keyword>
<dbReference type="Pfam" id="PF17935">
    <property type="entry name" value="TetR_C_27"/>
    <property type="match status" value="1"/>
</dbReference>
<dbReference type="InterPro" id="IPR001647">
    <property type="entry name" value="HTH_TetR"/>
</dbReference>
<evidence type="ECO:0000256" key="2">
    <source>
        <dbReference type="ARBA" id="ARBA00023125"/>
    </source>
</evidence>
<comment type="caution">
    <text evidence="6">The sequence shown here is derived from an EMBL/GenBank/DDBJ whole genome shotgun (WGS) entry which is preliminary data.</text>
</comment>
<dbReference type="EMBL" id="BAABDE010000025">
    <property type="protein sequence ID" value="GAA3822548.1"/>
    <property type="molecule type" value="Genomic_DNA"/>
</dbReference>
<proteinExistence type="predicted"/>
<dbReference type="Pfam" id="PF00440">
    <property type="entry name" value="TetR_N"/>
    <property type="match status" value="1"/>
</dbReference>
<dbReference type="PANTHER" id="PTHR30055:SF151">
    <property type="entry name" value="TRANSCRIPTIONAL REGULATORY PROTEIN"/>
    <property type="match status" value="1"/>
</dbReference>
<reference evidence="7" key="1">
    <citation type="journal article" date="2019" name="Int. J. Syst. Evol. Microbiol.">
        <title>The Global Catalogue of Microorganisms (GCM) 10K type strain sequencing project: providing services to taxonomists for standard genome sequencing and annotation.</title>
        <authorList>
            <consortium name="The Broad Institute Genomics Platform"/>
            <consortium name="The Broad Institute Genome Sequencing Center for Infectious Disease"/>
            <person name="Wu L."/>
            <person name="Ma J."/>
        </authorList>
    </citation>
    <scope>NUCLEOTIDE SEQUENCE [LARGE SCALE GENOMIC DNA]</scope>
    <source>
        <strain evidence="7">JCM 17138</strain>
    </source>
</reference>
<dbReference type="InterPro" id="IPR050109">
    <property type="entry name" value="HTH-type_TetR-like_transc_reg"/>
</dbReference>
<feature type="DNA-binding region" description="H-T-H motif" evidence="4">
    <location>
        <begin position="30"/>
        <end position="49"/>
    </location>
</feature>
<dbReference type="Gene3D" id="1.10.357.10">
    <property type="entry name" value="Tetracycline Repressor, domain 2"/>
    <property type="match status" value="1"/>
</dbReference>
<dbReference type="SUPFAM" id="SSF46689">
    <property type="entry name" value="Homeodomain-like"/>
    <property type="match status" value="1"/>
</dbReference>
<dbReference type="RefSeq" id="WP_275774973.1">
    <property type="nucleotide sequence ID" value="NZ_BAABDE010000025.1"/>
</dbReference>
<protein>
    <submittedName>
        <fullName evidence="6">TetR family transcriptional regulator</fullName>
    </submittedName>
</protein>
<name>A0ABP7INL2_9ACTN</name>
<dbReference type="InterPro" id="IPR041478">
    <property type="entry name" value="TetR_C_27"/>
</dbReference>
<organism evidence="6 7">
    <name type="scientific">Streptomyces coacervatus</name>
    <dbReference type="NCBI Taxonomy" id="647381"/>
    <lineage>
        <taxon>Bacteria</taxon>
        <taxon>Bacillati</taxon>
        <taxon>Actinomycetota</taxon>
        <taxon>Actinomycetes</taxon>
        <taxon>Kitasatosporales</taxon>
        <taxon>Streptomycetaceae</taxon>
        <taxon>Streptomyces</taxon>
    </lineage>
</organism>
<keyword evidence="2 4" id="KW-0238">DNA-binding</keyword>
<keyword evidence="3" id="KW-0804">Transcription</keyword>
<feature type="domain" description="HTH tetR-type" evidence="5">
    <location>
        <begin position="7"/>
        <end position="67"/>
    </location>
</feature>
<dbReference type="PANTHER" id="PTHR30055">
    <property type="entry name" value="HTH-TYPE TRANSCRIPTIONAL REGULATOR RUTR"/>
    <property type="match status" value="1"/>
</dbReference>
<dbReference type="PROSITE" id="PS01081">
    <property type="entry name" value="HTH_TETR_1"/>
    <property type="match status" value="1"/>
</dbReference>
<keyword evidence="1" id="KW-0805">Transcription regulation</keyword>
<dbReference type="PRINTS" id="PR00455">
    <property type="entry name" value="HTHTETR"/>
</dbReference>
<evidence type="ECO:0000256" key="1">
    <source>
        <dbReference type="ARBA" id="ARBA00023015"/>
    </source>
</evidence>
<accession>A0ABP7INL2</accession>
<dbReference type="InterPro" id="IPR036271">
    <property type="entry name" value="Tet_transcr_reg_TetR-rel_C_sf"/>
</dbReference>
<evidence type="ECO:0000313" key="7">
    <source>
        <dbReference type="Proteomes" id="UP001501009"/>
    </source>
</evidence>
<gene>
    <name evidence="6" type="ORF">GCM10022403_065050</name>
</gene>
<evidence type="ECO:0000256" key="4">
    <source>
        <dbReference type="PROSITE-ProRule" id="PRU00335"/>
    </source>
</evidence>
<dbReference type="SUPFAM" id="SSF48498">
    <property type="entry name" value="Tetracyclin repressor-like, C-terminal domain"/>
    <property type="match status" value="1"/>
</dbReference>
<dbReference type="InterPro" id="IPR023772">
    <property type="entry name" value="DNA-bd_HTH_TetR-type_CS"/>
</dbReference>
<sequence>MAATSPTLTAERILEATEEVLRRHGPAKATVVDVARALGVSHGSVYRHFRTKTALREAVTKRWLDRTTQVLADVVADGERNPEARVREWFAVLFAAKRRKAGLDPELFATYTVLAGEAGEVVGGHVAELTGQLTEIVRAGVEGGTFTVDDPEIAARALFQATARFHDPGYAKEWEQPGVEGEFEAVVDLLVRGLRAH</sequence>
<evidence type="ECO:0000256" key="3">
    <source>
        <dbReference type="ARBA" id="ARBA00023163"/>
    </source>
</evidence>
<dbReference type="InterPro" id="IPR009057">
    <property type="entry name" value="Homeodomain-like_sf"/>
</dbReference>